<dbReference type="InterPro" id="IPR004839">
    <property type="entry name" value="Aminotransferase_I/II_large"/>
</dbReference>
<dbReference type="RefSeq" id="WP_101306087.1">
    <property type="nucleotide sequence ID" value="NZ_CP025299.1"/>
</dbReference>
<dbReference type="Pfam" id="PF00155">
    <property type="entry name" value="Aminotran_1_2"/>
    <property type="match status" value="1"/>
</dbReference>
<dbReference type="CDD" id="cd00609">
    <property type="entry name" value="AAT_like"/>
    <property type="match status" value="1"/>
</dbReference>
<evidence type="ECO:0000313" key="8">
    <source>
        <dbReference type="Proteomes" id="UP000233276"/>
    </source>
</evidence>
<dbReference type="AlphaFoldDB" id="A0A2K9DB53"/>
<dbReference type="PANTHER" id="PTHR43807">
    <property type="entry name" value="FI04487P"/>
    <property type="match status" value="1"/>
</dbReference>
<gene>
    <name evidence="7" type="ORF">CXR34_07635</name>
</gene>
<dbReference type="EMBL" id="CP025299">
    <property type="protein sequence ID" value="AUG29341.1"/>
    <property type="molecule type" value="Genomic_DNA"/>
</dbReference>
<evidence type="ECO:0000256" key="5">
    <source>
        <dbReference type="ARBA" id="ARBA00022898"/>
    </source>
</evidence>
<proteinExistence type="inferred from homology"/>
<evidence type="ECO:0000313" key="7">
    <source>
        <dbReference type="EMBL" id="AUG29341.1"/>
    </source>
</evidence>
<dbReference type="InterPro" id="IPR015422">
    <property type="entry name" value="PyrdxlP-dep_Trfase_small"/>
</dbReference>
<dbReference type="GO" id="GO:0005737">
    <property type="term" value="C:cytoplasm"/>
    <property type="evidence" value="ECO:0007669"/>
    <property type="project" value="TreeGrafter"/>
</dbReference>
<evidence type="ECO:0000256" key="4">
    <source>
        <dbReference type="ARBA" id="ARBA00022679"/>
    </source>
</evidence>
<name>A0A2K9DB53_9MICO</name>
<dbReference type="GO" id="GO:0016212">
    <property type="term" value="F:kynurenine-oxoglutarate transaminase activity"/>
    <property type="evidence" value="ECO:0007669"/>
    <property type="project" value="TreeGrafter"/>
</dbReference>
<dbReference type="InterPro" id="IPR015421">
    <property type="entry name" value="PyrdxlP-dep_Trfase_major"/>
</dbReference>
<reference evidence="7 8" key="1">
    <citation type="submission" date="2017-12" db="EMBL/GenBank/DDBJ databases">
        <title>Isolation and characterization of estrogens degradatiion strain Microbacterium hominis SJTG1.</title>
        <authorList>
            <person name="Xiong W."/>
            <person name="Yin C."/>
            <person name="Zheng D."/>
            <person name="Liang R."/>
        </authorList>
    </citation>
    <scope>NUCLEOTIDE SEQUENCE [LARGE SCALE GENOMIC DNA]</scope>
    <source>
        <strain evidence="7 8">SJTG1</strain>
    </source>
</reference>
<evidence type="ECO:0000256" key="3">
    <source>
        <dbReference type="ARBA" id="ARBA00022576"/>
    </source>
</evidence>
<dbReference type="GO" id="GO:0030170">
    <property type="term" value="F:pyridoxal phosphate binding"/>
    <property type="evidence" value="ECO:0007669"/>
    <property type="project" value="InterPro"/>
</dbReference>
<organism evidence="7 8">
    <name type="scientific">Microbacterium hominis</name>
    <dbReference type="NCBI Taxonomy" id="162426"/>
    <lineage>
        <taxon>Bacteria</taxon>
        <taxon>Bacillati</taxon>
        <taxon>Actinomycetota</taxon>
        <taxon>Actinomycetes</taxon>
        <taxon>Micrococcales</taxon>
        <taxon>Microbacteriaceae</taxon>
        <taxon>Microbacterium</taxon>
    </lineage>
</organism>
<comment type="cofactor">
    <cofactor evidence="1">
        <name>pyridoxal 5'-phosphate</name>
        <dbReference type="ChEBI" id="CHEBI:597326"/>
    </cofactor>
</comment>
<evidence type="ECO:0000256" key="1">
    <source>
        <dbReference type="ARBA" id="ARBA00001933"/>
    </source>
</evidence>
<dbReference type="InterPro" id="IPR051326">
    <property type="entry name" value="Kynurenine-oxoglutarate_AT"/>
</dbReference>
<accession>A0A2K9DB53</accession>
<comment type="similarity">
    <text evidence="2">Belongs to the class-I pyridoxal-phosphate-dependent aminotransferase family.</text>
</comment>
<dbReference type="Proteomes" id="UP000233276">
    <property type="component" value="Chromosome"/>
</dbReference>
<keyword evidence="5" id="KW-0663">Pyridoxal phosphate</keyword>
<dbReference type="PANTHER" id="PTHR43807:SF20">
    <property type="entry name" value="FI04487P"/>
    <property type="match status" value="1"/>
</dbReference>
<dbReference type="Gene3D" id="3.90.1150.10">
    <property type="entry name" value="Aspartate Aminotransferase, domain 1"/>
    <property type="match status" value="1"/>
</dbReference>
<dbReference type="Gene3D" id="3.40.640.10">
    <property type="entry name" value="Type I PLP-dependent aspartate aminotransferase-like (Major domain)"/>
    <property type="match status" value="1"/>
</dbReference>
<dbReference type="KEGG" id="mhos:CXR34_07635"/>
<evidence type="ECO:0000259" key="6">
    <source>
        <dbReference type="Pfam" id="PF00155"/>
    </source>
</evidence>
<dbReference type="InterPro" id="IPR015424">
    <property type="entry name" value="PyrdxlP-dep_Trfase"/>
</dbReference>
<keyword evidence="3 7" id="KW-0032">Aminotransferase</keyword>
<sequence length="406" mass="42785">MREIPGAWRRTAQGAGLLSSDGVAAPTIFAEMSGLAARTGAINLGQGFPDEDGPRAVLDAARDAIAAGFNQYAPGRGVPALLTAIAAHQRRFYGRELDPDREILVTAGATEALAAALLALIDSPDDEVVVFEPYYDSYAACVALAGARLVTVPLAWPRFQPDLERLAAAVTDRTRIILVNDPHNPTGAVFAPEVRAEIVRLAERHDAVIVTDEVYEHLVFDARHEPIATLPGAAERTLTISSAGKTFSTTGWKVGWVSGPAALIDAVLAVKQFLTYVNGTPFQHAIATGLALPDDFFTGIASTLRTKRDLLAAGLDAAGFTVSEPAGSYFTVADAAPLLSPGTDAAQFCRELPARAGVVAIPLTAFASASHRADYATLVRFAACKRTEVIEEASARLAAMEPSPGR</sequence>
<dbReference type="FunFam" id="3.40.640.10:FF:000024">
    <property type="entry name" value="Kynurenine--oxoglutarate transaminase 3"/>
    <property type="match status" value="1"/>
</dbReference>
<dbReference type="SUPFAM" id="SSF53383">
    <property type="entry name" value="PLP-dependent transferases"/>
    <property type="match status" value="1"/>
</dbReference>
<keyword evidence="4 7" id="KW-0808">Transferase</keyword>
<feature type="domain" description="Aminotransferase class I/classII large" evidence="6">
    <location>
        <begin position="41"/>
        <end position="392"/>
    </location>
</feature>
<protein>
    <submittedName>
        <fullName evidence="7">Aminotransferase</fullName>
    </submittedName>
</protein>
<evidence type="ECO:0000256" key="2">
    <source>
        <dbReference type="ARBA" id="ARBA00007441"/>
    </source>
</evidence>